<keyword evidence="3" id="KW-1185">Reference proteome</keyword>
<evidence type="ECO:0000313" key="3">
    <source>
        <dbReference type="Proteomes" id="UP000035009"/>
    </source>
</evidence>
<accession>M3VCU4</accession>
<dbReference type="PANTHER" id="PTHR46832">
    <property type="entry name" value="5'-METHYLTHIOADENOSINE/S-ADENOSYLHOMOCYSTEINE NUCLEOSIDASE"/>
    <property type="match status" value="1"/>
</dbReference>
<evidence type="ECO:0000313" key="2">
    <source>
        <dbReference type="EMBL" id="GAC77914.1"/>
    </source>
</evidence>
<dbReference type="STRING" id="410332.SAMN04488550_3304"/>
<dbReference type="GO" id="GO:0019284">
    <property type="term" value="P:L-methionine salvage from S-adenosylmethionine"/>
    <property type="evidence" value="ECO:0007669"/>
    <property type="project" value="TreeGrafter"/>
</dbReference>
<reference evidence="2 3" key="1">
    <citation type="submission" date="2013-02" db="EMBL/GenBank/DDBJ databases">
        <title>Whole genome shotgun sequence of Gordonia malaquae NBRC 108250.</title>
        <authorList>
            <person name="Yoshida I."/>
            <person name="Hosoyama A."/>
            <person name="Tsuchikane K."/>
            <person name="Ando Y."/>
            <person name="Baba S."/>
            <person name="Ohji S."/>
            <person name="Hamada M."/>
            <person name="Tamura T."/>
            <person name="Yamazoe A."/>
            <person name="Yamazaki S."/>
            <person name="Fujita N."/>
        </authorList>
    </citation>
    <scope>NUCLEOTIDE SEQUENCE [LARGE SCALE GENOMIC DNA]</scope>
    <source>
        <strain evidence="2 3">NBRC 108250</strain>
    </source>
</reference>
<protein>
    <recommendedName>
        <fullName evidence="1">Nucleoside phosphorylase domain-containing protein</fullName>
    </recommendedName>
</protein>
<dbReference type="EMBL" id="BAOP01000001">
    <property type="protein sequence ID" value="GAC77914.1"/>
    <property type="molecule type" value="Genomic_DNA"/>
</dbReference>
<evidence type="ECO:0000259" key="1">
    <source>
        <dbReference type="Pfam" id="PF01048"/>
    </source>
</evidence>
<dbReference type="PANTHER" id="PTHR46832:SF1">
    <property type="entry name" value="5'-METHYLTHIOADENOSINE_S-ADENOSYLHOMOCYSTEINE NUCLEOSIDASE"/>
    <property type="match status" value="1"/>
</dbReference>
<dbReference type="SUPFAM" id="SSF53167">
    <property type="entry name" value="Purine and uridine phosphorylases"/>
    <property type="match status" value="1"/>
</dbReference>
<dbReference type="Pfam" id="PF01048">
    <property type="entry name" value="PNP_UDP_1"/>
    <property type="match status" value="2"/>
</dbReference>
<dbReference type="GO" id="GO:0008930">
    <property type="term" value="F:methylthioadenosine nucleosidase activity"/>
    <property type="evidence" value="ECO:0007669"/>
    <property type="project" value="TreeGrafter"/>
</dbReference>
<dbReference type="GO" id="GO:0009116">
    <property type="term" value="P:nucleoside metabolic process"/>
    <property type="evidence" value="ECO:0007669"/>
    <property type="project" value="InterPro"/>
</dbReference>
<name>M3VCU4_GORML</name>
<sequence>MSLLVVAATKAEAAHVPAGMDVLITGIGKVRATIALTRAFERGSHTSVVNIGTAGALHDHHAGLYLPSAVVEHDISSAELTAIGYPMTDRWEITGGDGTVLATGDTFVTDAAHRSVLAARADLVDMEGAALAHVCDAYNIPLTLVKVVSDQADDTAMDWPKVVDAAARDLARWLCSNV</sequence>
<dbReference type="Gene3D" id="3.40.50.1580">
    <property type="entry name" value="Nucleoside phosphorylase domain"/>
    <property type="match status" value="1"/>
</dbReference>
<dbReference type="GO" id="GO:0005829">
    <property type="term" value="C:cytosol"/>
    <property type="evidence" value="ECO:0007669"/>
    <property type="project" value="TreeGrafter"/>
</dbReference>
<feature type="domain" description="Nucleoside phosphorylase" evidence="1">
    <location>
        <begin position="24"/>
        <end position="78"/>
    </location>
</feature>
<dbReference type="InterPro" id="IPR000845">
    <property type="entry name" value="Nucleoside_phosphorylase_d"/>
</dbReference>
<dbReference type="Proteomes" id="UP000035009">
    <property type="component" value="Unassembled WGS sequence"/>
</dbReference>
<feature type="domain" description="Nucleoside phosphorylase" evidence="1">
    <location>
        <begin position="100"/>
        <end position="173"/>
    </location>
</feature>
<dbReference type="InterPro" id="IPR035994">
    <property type="entry name" value="Nucleoside_phosphorylase_sf"/>
</dbReference>
<organism evidence="2 3">
    <name type="scientific">Gordonia malaquae NBRC 108250</name>
    <dbReference type="NCBI Taxonomy" id="1223542"/>
    <lineage>
        <taxon>Bacteria</taxon>
        <taxon>Bacillati</taxon>
        <taxon>Actinomycetota</taxon>
        <taxon>Actinomycetes</taxon>
        <taxon>Mycobacteriales</taxon>
        <taxon>Gordoniaceae</taxon>
        <taxon>Gordonia</taxon>
    </lineage>
</organism>
<proteinExistence type="predicted"/>
<dbReference type="eggNOG" id="COG0775">
    <property type="taxonomic scope" value="Bacteria"/>
</dbReference>
<gene>
    <name evidence="2" type="ORF">GM1_001_00380</name>
</gene>
<comment type="caution">
    <text evidence="2">The sequence shown here is derived from an EMBL/GenBank/DDBJ whole genome shotgun (WGS) entry which is preliminary data.</text>
</comment>
<dbReference type="RefSeq" id="WP_008375684.1">
    <property type="nucleotide sequence ID" value="NZ_BAOP01000001.1"/>
</dbReference>
<dbReference type="GO" id="GO:0008782">
    <property type="term" value="F:adenosylhomocysteine nucleosidase activity"/>
    <property type="evidence" value="ECO:0007669"/>
    <property type="project" value="TreeGrafter"/>
</dbReference>
<dbReference type="AlphaFoldDB" id="M3VCU4"/>
<dbReference type="NCBIfam" id="NF004168">
    <property type="entry name" value="PRK05634.1"/>
    <property type="match status" value="1"/>
</dbReference>